<dbReference type="EMBL" id="CAJMXA010002450">
    <property type="protein sequence ID" value="CAE6481153.1"/>
    <property type="molecule type" value="Genomic_DNA"/>
</dbReference>
<name>A0A8H3H417_9AGAM</name>
<evidence type="ECO:0000313" key="3">
    <source>
        <dbReference type="Proteomes" id="UP000663853"/>
    </source>
</evidence>
<evidence type="ECO:0000313" key="2">
    <source>
        <dbReference type="EMBL" id="CAE6481153.1"/>
    </source>
</evidence>
<dbReference type="AlphaFoldDB" id="A0A8H3H417"/>
<comment type="caution">
    <text evidence="2">The sequence shown here is derived from an EMBL/GenBank/DDBJ whole genome shotgun (WGS) entry which is preliminary data.</text>
</comment>
<organism evidence="2 3">
    <name type="scientific">Rhizoctonia solani</name>
    <dbReference type="NCBI Taxonomy" id="456999"/>
    <lineage>
        <taxon>Eukaryota</taxon>
        <taxon>Fungi</taxon>
        <taxon>Dikarya</taxon>
        <taxon>Basidiomycota</taxon>
        <taxon>Agaricomycotina</taxon>
        <taxon>Agaricomycetes</taxon>
        <taxon>Cantharellales</taxon>
        <taxon>Ceratobasidiaceae</taxon>
        <taxon>Rhizoctonia</taxon>
    </lineage>
</organism>
<dbReference type="Proteomes" id="UP000663853">
    <property type="component" value="Unassembled WGS sequence"/>
</dbReference>
<protein>
    <submittedName>
        <fullName evidence="2">Uncharacterized protein</fullName>
    </submittedName>
</protein>
<reference evidence="2" key="1">
    <citation type="submission" date="2021-01" db="EMBL/GenBank/DDBJ databases">
        <authorList>
            <person name="Kaushik A."/>
        </authorList>
    </citation>
    <scope>NUCLEOTIDE SEQUENCE</scope>
    <source>
        <strain evidence="2">AG6-10EEA</strain>
    </source>
</reference>
<accession>A0A8H3H417</accession>
<evidence type="ECO:0000256" key="1">
    <source>
        <dbReference type="SAM" id="MobiDB-lite"/>
    </source>
</evidence>
<feature type="region of interest" description="Disordered" evidence="1">
    <location>
        <begin position="1"/>
        <end position="20"/>
    </location>
</feature>
<sequence>MTSKPPPRPHKKNSHHGPSLKISSANLTMLACAAIVLDHTSGVESRTFGNEMKQVGRVVGEENQVLSICQRDPCRAKPLGGCDGHVGSGLKDRRVAVAKTWAVFGFGGLDCV</sequence>
<proteinExistence type="predicted"/>
<gene>
    <name evidence="2" type="ORF">RDB_LOCUS88960</name>
</gene>
<dbReference type="PROSITE" id="PS51257">
    <property type="entry name" value="PROKAR_LIPOPROTEIN"/>
    <property type="match status" value="1"/>
</dbReference>
<feature type="non-terminal residue" evidence="2">
    <location>
        <position position="1"/>
    </location>
</feature>